<dbReference type="AlphaFoldDB" id="A0A1M2VA14"/>
<reference evidence="3 4" key="1">
    <citation type="submission" date="2016-10" db="EMBL/GenBank/DDBJ databases">
        <title>Genome sequence of the basidiomycete white-rot fungus Trametes pubescens.</title>
        <authorList>
            <person name="Makela M.R."/>
            <person name="Granchi Z."/>
            <person name="Peng M."/>
            <person name="De Vries R.P."/>
            <person name="Grigoriev I."/>
            <person name="Riley R."/>
            <person name="Hilden K."/>
        </authorList>
    </citation>
    <scope>NUCLEOTIDE SEQUENCE [LARGE SCALE GENOMIC DNA]</scope>
    <source>
        <strain evidence="3 4">FBCC735</strain>
    </source>
</reference>
<feature type="transmembrane region" description="Helical" evidence="1">
    <location>
        <begin position="44"/>
        <end position="68"/>
    </location>
</feature>
<keyword evidence="1" id="KW-0472">Membrane</keyword>
<name>A0A1M2VA14_TRAPU</name>
<feature type="transmembrane region" description="Helical" evidence="1">
    <location>
        <begin position="80"/>
        <end position="104"/>
    </location>
</feature>
<proteinExistence type="predicted"/>
<evidence type="ECO:0000259" key="2">
    <source>
        <dbReference type="Pfam" id="PF20153"/>
    </source>
</evidence>
<dbReference type="Proteomes" id="UP000184267">
    <property type="component" value="Unassembled WGS sequence"/>
</dbReference>
<keyword evidence="1" id="KW-1133">Transmembrane helix</keyword>
<sequence length="339" mass="37623">YHLNNLEKWRVGDFIVLIPVLLLISLALFFAGLLVLLWNLHPTVALVASVLVCAVSAFTTVINSMLLLKDGCAYCAPQALAVYCLWSHVLYPFLAVFVSFLIMIPYGLSTSCATGTWSNPFTHWYKESCDLFRLSQSLTYRGHEWSVVNRLSDTLDIDTLIKCYDSTLSAKAIASAAICLLNKQPECVVDYFVQLHAFVKGHFGASEAAIRDYPRNDLLVYQAVLCARDMSAAQALFPGSCHQIYTDVKRYLTPLERNNADMPTAARTGTRSGNRPDVVARLGSTAVWLTPQLSCWAYALPTGRTSFDSDVQDLLRHCQALAAEGPEAERNLEEILRGQ</sequence>
<feature type="non-terminal residue" evidence="3">
    <location>
        <position position="1"/>
    </location>
</feature>
<protein>
    <recommendedName>
        <fullName evidence="2">DUF6535 domain-containing protein</fullName>
    </recommendedName>
</protein>
<keyword evidence="1" id="KW-0812">Transmembrane</keyword>
<feature type="transmembrane region" description="Helical" evidence="1">
    <location>
        <begin position="14"/>
        <end position="38"/>
    </location>
</feature>
<dbReference type="InterPro" id="IPR045338">
    <property type="entry name" value="DUF6535"/>
</dbReference>
<dbReference type="EMBL" id="MNAD01001546">
    <property type="protein sequence ID" value="OJT04365.1"/>
    <property type="molecule type" value="Genomic_DNA"/>
</dbReference>
<feature type="domain" description="DUF6535" evidence="2">
    <location>
        <begin position="2"/>
        <end position="39"/>
    </location>
</feature>
<accession>A0A1M2VA14</accession>
<dbReference type="Pfam" id="PF20153">
    <property type="entry name" value="DUF6535"/>
    <property type="match status" value="1"/>
</dbReference>
<keyword evidence="4" id="KW-1185">Reference proteome</keyword>
<organism evidence="3 4">
    <name type="scientific">Trametes pubescens</name>
    <name type="common">White-rot fungus</name>
    <dbReference type="NCBI Taxonomy" id="154538"/>
    <lineage>
        <taxon>Eukaryota</taxon>
        <taxon>Fungi</taxon>
        <taxon>Dikarya</taxon>
        <taxon>Basidiomycota</taxon>
        <taxon>Agaricomycotina</taxon>
        <taxon>Agaricomycetes</taxon>
        <taxon>Polyporales</taxon>
        <taxon>Polyporaceae</taxon>
        <taxon>Trametes</taxon>
    </lineage>
</organism>
<evidence type="ECO:0000313" key="3">
    <source>
        <dbReference type="EMBL" id="OJT04365.1"/>
    </source>
</evidence>
<gene>
    <name evidence="3" type="ORF">TRAPUB_4925</name>
</gene>
<dbReference type="STRING" id="154538.A0A1M2VA14"/>
<evidence type="ECO:0000256" key="1">
    <source>
        <dbReference type="SAM" id="Phobius"/>
    </source>
</evidence>
<evidence type="ECO:0000313" key="4">
    <source>
        <dbReference type="Proteomes" id="UP000184267"/>
    </source>
</evidence>
<comment type="caution">
    <text evidence="3">The sequence shown here is derived from an EMBL/GenBank/DDBJ whole genome shotgun (WGS) entry which is preliminary data.</text>
</comment>